<dbReference type="EMBL" id="GBRH01212291">
    <property type="protein sequence ID" value="JAD85604.1"/>
    <property type="molecule type" value="Transcribed_RNA"/>
</dbReference>
<organism evidence="2">
    <name type="scientific">Arundo donax</name>
    <name type="common">Giant reed</name>
    <name type="synonym">Donax arundinaceus</name>
    <dbReference type="NCBI Taxonomy" id="35708"/>
    <lineage>
        <taxon>Eukaryota</taxon>
        <taxon>Viridiplantae</taxon>
        <taxon>Streptophyta</taxon>
        <taxon>Embryophyta</taxon>
        <taxon>Tracheophyta</taxon>
        <taxon>Spermatophyta</taxon>
        <taxon>Magnoliopsida</taxon>
        <taxon>Liliopsida</taxon>
        <taxon>Poales</taxon>
        <taxon>Poaceae</taxon>
        <taxon>PACMAD clade</taxon>
        <taxon>Arundinoideae</taxon>
        <taxon>Arundineae</taxon>
        <taxon>Arundo</taxon>
    </lineage>
</organism>
<evidence type="ECO:0000256" key="1">
    <source>
        <dbReference type="SAM" id="MobiDB-lite"/>
    </source>
</evidence>
<reference evidence="2" key="1">
    <citation type="submission" date="2014-09" db="EMBL/GenBank/DDBJ databases">
        <authorList>
            <person name="Magalhaes I.L.F."/>
            <person name="Oliveira U."/>
            <person name="Santos F.R."/>
            <person name="Vidigal T.H.D.A."/>
            <person name="Brescovit A.D."/>
            <person name="Santos A.J."/>
        </authorList>
    </citation>
    <scope>NUCLEOTIDE SEQUENCE</scope>
    <source>
        <tissue evidence="2">Shoot tissue taken approximately 20 cm above the soil surface</tissue>
    </source>
</reference>
<dbReference type="AlphaFoldDB" id="A0A0A9DAN8"/>
<reference evidence="2" key="2">
    <citation type="journal article" date="2015" name="Data Brief">
        <title>Shoot transcriptome of the giant reed, Arundo donax.</title>
        <authorList>
            <person name="Barrero R.A."/>
            <person name="Guerrero F.D."/>
            <person name="Moolhuijzen P."/>
            <person name="Goolsby J.A."/>
            <person name="Tidwell J."/>
            <person name="Bellgard S.E."/>
            <person name="Bellgard M.I."/>
        </authorList>
    </citation>
    <scope>NUCLEOTIDE SEQUENCE</scope>
    <source>
        <tissue evidence="2">Shoot tissue taken approximately 20 cm above the soil surface</tissue>
    </source>
</reference>
<evidence type="ECO:0000313" key="2">
    <source>
        <dbReference type="EMBL" id="JAD85604.1"/>
    </source>
</evidence>
<protein>
    <submittedName>
        <fullName evidence="2">Uncharacterized protein</fullName>
    </submittedName>
</protein>
<accession>A0A0A9DAN8</accession>
<sequence length="85" mass="8895">MDSGPNSADIAGEGVLTRIRQPAVESGKTVAWWKGTLAGGAGSWAAVEAGVDPPIGRLGRCRRDPRLPSGSECLYPSKPLRPPLE</sequence>
<name>A0A0A9DAN8_ARUDO</name>
<feature type="region of interest" description="Disordered" evidence="1">
    <location>
        <begin position="55"/>
        <end position="85"/>
    </location>
</feature>
<proteinExistence type="predicted"/>